<feature type="domain" description="RCK C-terminal" evidence="8">
    <location>
        <begin position="368"/>
        <end position="451"/>
    </location>
</feature>
<dbReference type="AlphaFoldDB" id="A0A371J2P0"/>
<evidence type="ECO:0000256" key="2">
    <source>
        <dbReference type="ARBA" id="ARBA00022448"/>
    </source>
</evidence>
<dbReference type="Gene3D" id="3.30.70.1450">
    <property type="entry name" value="Regulator of K+ conductance, C-terminal domain"/>
    <property type="match status" value="2"/>
</dbReference>
<dbReference type="InterPro" id="IPR006036">
    <property type="entry name" value="K_uptake_TrkA"/>
</dbReference>
<evidence type="ECO:0000256" key="6">
    <source>
        <dbReference type="ARBA" id="ARBA00023065"/>
    </source>
</evidence>
<keyword evidence="2" id="KW-0813">Transport</keyword>
<dbReference type="GO" id="GO:0005886">
    <property type="term" value="C:plasma membrane"/>
    <property type="evidence" value="ECO:0007669"/>
    <property type="project" value="InterPro"/>
</dbReference>
<evidence type="ECO:0000313" key="10">
    <source>
        <dbReference type="Proteomes" id="UP000216411"/>
    </source>
</evidence>
<keyword evidence="3" id="KW-0633">Potassium transport</keyword>
<keyword evidence="6" id="KW-0406">Ion transport</keyword>
<dbReference type="SUPFAM" id="SSF51735">
    <property type="entry name" value="NAD(P)-binding Rossmann-fold domains"/>
    <property type="match status" value="2"/>
</dbReference>
<dbReference type="InterPro" id="IPR036721">
    <property type="entry name" value="RCK_C_sf"/>
</dbReference>
<dbReference type="Proteomes" id="UP000216411">
    <property type="component" value="Unassembled WGS sequence"/>
</dbReference>
<dbReference type="RefSeq" id="WP_094378582.1">
    <property type="nucleotide sequence ID" value="NZ_NOKA02000121.1"/>
</dbReference>
<dbReference type="Pfam" id="PF02254">
    <property type="entry name" value="TrkA_N"/>
    <property type="match status" value="2"/>
</dbReference>
<dbReference type="PROSITE" id="PS51202">
    <property type="entry name" value="RCK_C"/>
    <property type="match status" value="2"/>
</dbReference>
<evidence type="ECO:0000256" key="5">
    <source>
        <dbReference type="ARBA" id="ARBA00023027"/>
    </source>
</evidence>
<comment type="caution">
    <text evidence="9">The sequence shown here is derived from an EMBL/GenBank/DDBJ whole genome shotgun (WGS) entry which is preliminary data.</text>
</comment>
<keyword evidence="4" id="KW-0630">Potassium</keyword>
<dbReference type="EMBL" id="NOKA02000121">
    <property type="protein sequence ID" value="RDY27049.1"/>
    <property type="molecule type" value="Genomic_DNA"/>
</dbReference>
<evidence type="ECO:0000256" key="4">
    <source>
        <dbReference type="ARBA" id="ARBA00022958"/>
    </source>
</evidence>
<name>A0A371J2P0_9FIRM</name>
<dbReference type="NCBIfam" id="NF007033">
    <property type="entry name" value="PRK09496.1-5"/>
    <property type="match status" value="1"/>
</dbReference>
<keyword evidence="5" id="KW-0520">NAD</keyword>
<proteinExistence type="predicted"/>
<dbReference type="InterPro" id="IPR050721">
    <property type="entry name" value="Trk_Ktr_HKT_K-transport"/>
</dbReference>
<feature type="domain" description="RCK C-terminal" evidence="8">
    <location>
        <begin position="140"/>
        <end position="224"/>
    </location>
</feature>
<evidence type="ECO:0000256" key="1">
    <source>
        <dbReference type="ARBA" id="ARBA00017378"/>
    </source>
</evidence>
<dbReference type="InterPro" id="IPR006037">
    <property type="entry name" value="RCK_C"/>
</dbReference>
<dbReference type="PANTHER" id="PTHR43833">
    <property type="entry name" value="POTASSIUM CHANNEL PROTEIN 2-RELATED-RELATED"/>
    <property type="match status" value="1"/>
</dbReference>
<feature type="domain" description="RCK N-terminal" evidence="7">
    <location>
        <begin position="1"/>
        <end position="120"/>
    </location>
</feature>
<dbReference type="GO" id="GO:0015079">
    <property type="term" value="F:potassium ion transmembrane transporter activity"/>
    <property type="evidence" value="ECO:0007669"/>
    <property type="project" value="InterPro"/>
</dbReference>
<dbReference type="PROSITE" id="PS51201">
    <property type="entry name" value="RCK_N"/>
    <property type="match status" value="2"/>
</dbReference>
<keyword evidence="10" id="KW-1185">Reference proteome</keyword>
<dbReference type="Gene3D" id="3.40.50.720">
    <property type="entry name" value="NAD(P)-binding Rossmann-like Domain"/>
    <property type="match status" value="2"/>
</dbReference>
<dbReference type="NCBIfam" id="NF007039">
    <property type="entry name" value="PRK09496.3-2"/>
    <property type="match status" value="1"/>
</dbReference>
<feature type="domain" description="RCK N-terminal" evidence="7">
    <location>
        <begin position="228"/>
        <end position="346"/>
    </location>
</feature>
<evidence type="ECO:0000259" key="8">
    <source>
        <dbReference type="PROSITE" id="PS51202"/>
    </source>
</evidence>
<gene>
    <name evidence="9" type="ORF">CG710_021155</name>
</gene>
<dbReference type="InterPro" id="IPR036291">
    <property type="entry name" value="NAD(P)-bd_dom_sf"/>
</dbReference>
<dbReference type="OrthoDB" id="9775180at2"/>
<dbReference type="Pfam" id="PF02080">
    <property type="entry name" value="TrkA_C"/>
    <property type="match status" value="2"/>
</dbReference>
<accession>A0A371J2P0</accession>
<evidence type="ECO:0000256" key="3">
    <source>
        <dbReference type="ARBA" id="ARBA00022538"/>
    </source>
</evidence>
<dbReference type="PANTHER" id="PTHR43833:SF5">
    <property type="entry name" value="TRK SYSTEM POTASSIUM UPTAKE PROTEIN TRKA"/>
    <property type="match status" value="1"/>
</dbReference>
<dbReference type="PRINTS" id="PR00335">
    <property type="entry name" value="KUPTAKETRKA"/>
</dbReference>
<organism evidence="9 10">
    <name type="scientific">Lachnotalea glycerini</name>
    <dbReference type="NCBI Taxonomy" id="1763509"/>
    <lineage>
        <taxon>Bacteria</taxon>
        <taxon>Bacillati</taxon>
        <taxon>Bacillota</taxon>
        <taxon>Clostridia</taxon>
        <taxon>Lachnospirales</taxon>
        <taxon>Lachnospiraceae</taxon>
        <taxon>Lachnotalea</taxon>
    </lineage>
</organism>
<sequence length="451" mass="49741">MKIIIIGCGKVGASLAELLDEEGHEITLIDNKASAIRNITDTLDVLGVVGNGACHSIQITAGIETADLLIAVTNSDELNLLCCMMAKKASDCHTIARVRNPQYNSEISFIKEGMGLSMIINPEEETATDIARLIRLPSAIKIDVFAKGRVELLQLKLPKDSILHNMMIKDIQIKLRCNILVCAVERADEIFIPSGNFTLQANDKISIVATPKNAIEFFHKIGITTTPIKNVMLVGGGNISVYLAQKFIDMGVTVKIIEQNIERCEQLSETLPKALVIHANASEYNVLLEEGILEVDAFASLTNMDEENILLSLYAQKKTHAKVFTKISRLLYDEITNEMEIGTIIKPKLITADRIAQHVRVMQNPKGNNVETLYKIVGNKVEALEFRIRDNSKLIGIPLSDLSIKENILVSCVNRKNHIIIPDGQVSLQSGDSVIIVTTNTRLNDLNDILI</sequence>
<dbReference type="SUPFAM" id="SSF116726">
    <property type="entry name" value="TrkA C-terminal domain-like"/>
    <property type="match status" value="2"/>
</dbReference>
<dbReference type="NCBIfam" id="NF007031">
    <property type="entry name" value="PRK09496.1-2"/>
    <property type="match status" value="1"/>
</dbReference>
<evidence type="ECO:0000259" key="7">
    <source>
        <dbReference type="PROSITE" id="PS51201"/>
    </source>
</evidence>
<protein>
    <recommendedName>
        <fullName evidence="1">Trk system potassium uptake protein TrkA</fullName>
    </recommendedName>
</protein>
<reference evidence="9 10" key="1">
    <citation type="journal article" date="2017" name="Genome Announc.">
        <title>Draft Genome Sequence of a Sporulating and Motile Strain of Lachnotalea glycerini Isolated from Water in Quebec City, Canada.</title>
        <authorList>
            <person name="Maheux A.F."/>
            <person name="Boudreau D.K."/>
            <person name="Berube E."/>
            <person name="Boissinot M."/>
            <person name="Raymond F."/>
            <person name="Brodeur S."/>
            <person name="Corbeil J."/>
            <person name="Isabel S."/>
            <person name="Omar R.F."/>
            <person name="Bergeron M.G."/>
        </authorList>
    </citation>
    <scope>NUCLEOTIDE SEQUENCE [LARGE SCALE GENOMIC DNA]</scope>
    <source>
        <strain evidence="9 10">CCRI-19302</strain>
    </source>
</reference>
<evidence type="ECO:0000313" key="9">
    <source>
        <dbReference type="EMBL" id="RDY27049.1"/>
    </source>
</evidence>
<dbReference type="InterPro" id="IPR003148">
    <property type="entry name" value="RCK_N"/>
</dbReference>